<protein>
    <submittedName>
        <fullName evidence="1">9321_t:CDS:1</fullName>
    </submittedName>
</protein>
<gene>
    <name evidence="1" type="ORF">ACOLOM_LOCUS8494</name>
</gene>
<reference evidence="1" key="1">
    <citation type="submission" date="2021-06" db="EMBL/GenBank/DDBJ databases">
        <authorList>
            <person name="Kallberg Y."/>
            <person name="Tangrot J."/>
            <person name="Rosling A."/>
        </authorList>
    </citation>
    <scope>NUCLEOTIDE SEQUENCE</scope>
    <source>
        <strain evidence="1">CL356</strain>
    </source>
</reference>
<name>A0ACA9NJB7_9GLOM</name>
<feature type="non-terminal residue" evidence="1">
    <location>
        <position position="1"/>
    </location>
</feature>
<comment type="caution">
    <text evidence="1">The sequence shown here is derived from an EMBL/GenBank/DDBJ whole genome shotgun (WGS) entry which is preliminary data.</text>
</comment>
<keyword evidence="2" id="KW-1185">Reference proteome</keyword>
<dbReference type="EMBL" id="CAJVPT010022080">
    <property type="protein sequence ID" value="CAG8658320.1"/>
    <property type="molecule type" value="Genomic_DNA"/>
</dbReference>
<evidence type="ECO:0000313" key="1">
    <source>
        <dbReference type="EMBL" id="CAG8658320.1"/>
    </source>
</evidence>
<sequence>CEYGFDLHLVEANFRHQISDSQMGKMELYLIEEALPLAVLESVPVSYVATNQLIGSEPT</sequence>
<evidence type="ECO:0000313" key="2">
    <source>
        <dbReference type="Proteomes" id="UP000789525"/>
    </source>
</evidence>
<organism evidence="1 2">
    <name type="scientific">Acaulospora colombiana</name>
    <dbReference type="NCBI Taxonomy" id="27376"/>
    <lineage>
        <taxon>Eukaryota</taxon>
        <taxon>Fungi</taxon>
        <taxon>Fungi incertae sedis</taxon>
        <taxon>Mucoromycota</taxon>
        <taxon>Glomeromycotina</taxon>
        <taxon>Glomeromycetes</taxon>
        <taxon>Diversisporales</taxon>
        <taxon>Acaulosporaceae</taxon>
        <taxon>Acaulospora</taxon>
    </lineage>
</organism>
<accession>A0ACA9NJB7</accession>
<proteinExistence type="predicted"/>
<dbReference type="Proteomes" id="UP000789525">
    <property type="component" value="Unassembled WGS sequence"/>
</dbReference>